<keyword evidence="2" id="KW-0808">Transferase</keyword>
<reference evidence="2" key="1">
    <citation type="submission" date="2020-10" db="EMBL/GenBank/DDBJ databases">
        <authorList>
            <person name="Gilroy R."/>
        </authorList>
    </citation>
    <scope>NUCLEOTIDE SEQUENCE</scope>
    <source>
        <strain evidence="2">CHK176-6737</strain>
    </source>
</reference>
<evidence type="ECO:0000313" key="2">
    <source>
        <dbReference type="EMBL" id="HIU68558.1"/>
    </source>
</evidence>
<sequence length="363" mass="42417">MVGLVTFQSQYNCGSALQAYALQETIKLLGFDCKILNYFYWNDMKAYDLVRWRSKNPKVILFDFYTIKNCYNRKRAYKKFQTKYLNLTEQTDEWQDLGEISNDCEILVCGSDQIWNPGTTQGVHPAYFLEFANASQRRIAYGPSFAISSIPNVYFDDLRAALQDFSAISVREEQTADQLATIIGRKVFCALDPTLLHNSDFYDRLLKEYTLSLPQRYLFVYCLHYTHLNDLRKSAEKYAKKHNLKIVYFNKFNIYHPLYKFNIFQYGPEAFLYAIKHADFVMGDSFHAAVFSVIYNKQFSIYAVEGGQSRTDTLFERLGIEKNYLNDHSFVPIDYDKVNSLLKEQQEESLAFLKAALEGKHFE</sequence>
<dbReference type="Proteomes" id="UP000824125">
    <property type="component" value="Unassembled WGS sequence"/>
</dbReference>
<feature type="domain" description="Polysaccharide pyruvyl transferase" evidence="1">
    <location>
        <begin position="12"/>
        <end position="299"/>
    </location>
</feature>
<evidence type="ECO:0000259" key="1">
    <source>
        <dbReference type="Pfam" id="PF04230"/>
    </source>
</evidence>
<dbReference type="InterPro" id="IPR007345">
    <property type="entry name" value="Polysacch_pyruvyl_Trfase"/>
</dbReference>
<dbReference type="AlphaFoldDB" id="A0A9D1MT51"/>
<comment type="caution">
    <text evidence="2">The sequence shown here is derived from an EMBL/GenBank/DDBJ whole genome shotgun (WGS) entry which is preliminary data.</text>
</comment>
<dbReference type="GO" id="GO:0016740">
    <property type="term" value="F:transferase activity"/>
    <property type="evidence" value="ECO:0007669"/>
    <property type="project" value="UniProtKB-KW"/>
</dbReference>
<evidence type="ECO:0000313" key="3">
    <source>
        <dbReference type="Proteomes" id="UP000824125"/>
    </source>
</evidence>
<accession>A0A9D1MT51</accession>
<dbReference type="Pfam" id="PF04230">
    <property type="entry name" value="PS_pyruv_trans"/>
    <property type="match status" value="1"/>
</dbReference>
<protein>
    <submittedName>
        <fullName evidence="2">Polysaccharide pyruvyl transferase family protein</fullName>
    </submittedName>
</protein>
<proteinExistence type="predicted"/>
<gene>
    <name evidence="2" type="ORF">IAD23_01195</name>
</gene>
<name>A0A9D1MT51_9FIRM</name>
<dbReference type="EMBL" id="DVNM01000005">
    <property type="protein sequence ID" value="HIU68558.1"/>
    <property type="molecule type" value="Genomic_DNA"/>
</dbReference>
<reference evidence="2" key="2">
    <citation type="journal article" date="2021" name="PeerJ">
        <title>Extensive microbial diversity within the chicken gut microbiome revealed by metagenomics and culture.</title>
        <authorList>
            <person name="Gilroy R."/>
            <person name="Ravi A."/>
            <person name="Getino M."/>
            <person name="Pursley I."/>
            <person name="Horton D.L."/>
            <person name="Alikhan N.F."/>
            <person name="Baker D."/>
            <person name="Gharbi K."/>
            <person name="Hall N."/>
            <person name="Watson M."/>
            <person name="Adriaenssens E.M."/>
            <person name="Foster-Nyarko E."/>
            <person name="Jarju S."/>
            <person name="Secka A."/>
            <person name="Antonio M."/>
            <person name="Oren A."/>
            <person name="Chaudhuri R.R."/>
            <person name="La Ragione R."/>
            <person name="Hildebrand F."/>
            <person name="Pallen M.J."/>
        </authorList>
    </citation>
    <scope>NUCLEOTIDE SEQUENCE</scope>
    <source>
        <strain evidence="2">CHK176-6737</strain>
    </source>
</reference>
<organism evidence="2 3">
    <name type="scientific">Candidatus Scybalenecus merdavium</name>
    <dbReference type="NCBI Taxonomy" id="2840939"/>
    <lineage>
        <taxon>Bacteria</taxon>
        <taxon>Bacillati</taxon>
        <taxon>Bacillota</taxon>
        <taxon>Clostridia</taxon>
        <taxon>Eubacteriales</taxon>
        <taxon>Oscillospiraceae</taxon>
        <taxon>Oscillospiraceae incertae sedis</taxon>
        <taxon>Candidatus Scybalenecus</taxon>
    </lineage>
</organism>